<dbReference type="InterPro" id="IPR011604">
    <property type="entry name" value="PDDEXK-like_dom_sf"/>
</dbReference>
<keyword evidence="2" id="KW-0378">Hydrolase</keyword>
<evidence type="ECO:0000259" key="1">
    <source>
        <dbReference type="Pfam" id="PF09588"/>
    </source>
</evidence>
<feature type="domain" description="YqaJ viral recombinase" evidence="1">
    <location>
        <begin position="24"/>
        <end position="167"/>
    </location>
</feature>
<dbReference type="SUPFAM" id="SSF52980">
    <property type="entry name" value="Restriction endonuclease-like"/>
    <property type="match status" value="1"/>
</dbReference>
<dbReference type="InterPro" id="IPR051703">
    <property type="entry name" value="NF-kappa-B_Signaling_Reg"/>
</dbReference>
<dbReference type="InterPro" id="IPR011335">
    <property type="entry name" value="Restrct_endonuc-II-like"/>
</dbReference>
<keyword evidence="2" id="KW-0540">Nuclease</keyword>
<dbReference type="CDD" id="cd22343">
    <property type="entry name" value="PDDEXK_lambda_exonuclease-like"/>
    <property type="match status" value="1"/>
</dbReference>
<name>A0A376W4F2_ECOLX</name>
<dbReference type="PANTHER" id="PTHR46609">
    <property type="entry name" value="EXONUCLEASE, PHAGE-TYPE/RECB, C-TERMINAL DOMAIN-CONTAINING PROTEIN"/>
    <property type="match status" value="1"/>
</dbReference>
<evidence type="ECO:0000313" key="2">
    <source>
        <dbReference type="EMBL" id="STJ17904.1"/>
    </source>
</evidence>
<dbReference type="EMBL" id="UGCV01000008">
    <property type="protein sequence ID" value="STJ17904.1"/>
    <property type="molecule type" value="Genomic_DNA"/>
</dbReference>
<organism evidence="2 3">
    <name type="scientific">Escherichia coli</name>
    <dbReference type="NCBI Taxonomy" id="562"/>
    <lineage>
        <taxon>Bacteria</taxon>
        <taxon>Pseudomonadati</taxon>
        <taxon>Pseudomonadota</taxon>
        <taxon>Gammaproteobacteria</taxon>
        <taxon>Enterobacterales</taxon>
        <taxon>Enterobacteriaceae</taxon>
        <taxon>Escherichia</taxon>
    </lineage>
</organism>
<evidence type="ECO:0000313" key="3">
    <source>
        <dbReference type="Proteomes" id="UP000254716"/>
    </source>
</evidence>
<keyword evidence="2" id="KW-0269">Exonuclease</keyword>
<dbReference type="AlphaFoldDB" id="A0A376W4F2"/>
<dbReference type="Gene3D" id="3.90.320.10">
    <property type="match status" value="1"/>
</dbReference>
<dbReference type="Pfam" id="PF09588">
    <property type="entry name" value="YqaJ"/>
    <property type="match status" value="1"/>
</dbReference>
<sequence>MTPDIILQRTGLDVRAVEQGDDAWHKLRLGVITASEVHNVIAKPRSGKKWPDMKMSYFHTLLAEVCTGVAPEVNAKALAWGKQYENDARALFEFTSGVNVTESPIIYRDESMRTACSPDGLCSDGNGLELKCPFTSRDFMKFRLGGFEAIKSAYMAQVQYSMWVTRKDAWYFANYDPRMKREGLHYVVVERDENTWRFLTKWYRSSSKKWTRHWLKLVLYLGSNGDSRSNEVQMI</sequence>
<proteinExistence type="predicted"/>
<dbReference type="InterPro" id="IPR019080">
    <property type="entry name" value="YqaJ_viral_recombinase"/>
</dbReference>
<reference evidence="2 3" key="1">
    <citation type="submission" date="2018-06" db="EMBL/GenBank/DDBJ databases">
        <authorList>
            <consortium name="Pathogen Informatics"/>
            <person name="Doyle S."/>
        </authorList>
    </citation>
    <scope>NUCLEOTIDE SEQUENCE [LARGE SCALE GENOMIC DNA]</scope>
    <source>
        <strain evidence="2 3">NCTC9081</strain>
    </source>
</reference>
<dbReference type="GO" id="GO:0004527">
    <property type="term" value="F:exonuclease activity"/>
    <property type="evidence" value="ECO:0007669"/>
    <property type="project" value="UniProtKB-KW"/>
</dbReference>
<gene>
    <name evidence="2" type="ORF">NCTC9081_03372</name>
</gene>
<dbReference type="Proteomes" id="UP000254716">
    <property type="component" value="Unassembled WGS sequence"/>
</dbReference>
<dbReference type="PANTHER" id="PTHR46609:SF6">
    <property type="entry name" value="EXONUCLEASE, PHAGE-TYPE_RECB, C-TERMINAL DOMAIN-CONTAINING PROTEIN-RELATED"/>
    <property type="match status" value="1"/>
</dbReference>
<accession>A0A376W4F2</accession>
<protein>
    <submittedName>
        <fullName evidence="2">Exonuclease</fullName>
    </submittedName>
</protein>